<dbReference type="EMBL" id="CP073041">
    <property type="protein sequence ID" value="UXE58504.1"/>
    <property type="molecule type" value="Genomic_DNA"/>
</dbReference>
<dbReference type="Proteomes" id="UP001065613">
    <property type="component" value="Chromosome"/>
</dbReference>
<gene>
    <name evidence="1" type="ORF">KA717_20835</name>
</gene>
<name>A0A977KRW6_9CYAN</name>
<proteinExistence type="predicted"/>
<dbReference type="AlphaFoldDB" id="A0A977KRW6"/>
<protein>
    <recommendedName>
        <fullName evidence="2">Transposase</fullName>
    </recommendedName>
</protein>
<organism evidence="1">
    <name type="scientific">Woronichinia naegeliana WA131</name>
    <dbReference type="NCBI Taxonomy" id="2824559"/>
    <lineage>
        <taxon>Bacteria</taxon>
        <taxon>Bacillati</taxon>
        <taxon>Cyanobacteriota</taxon>
        <taxon>Cyanophyceae</taxon>
        <taxon>Synechococcales</taxon>
        <taxon>Coelosphaeriaceae</taxon>
        <taxon>Woronichinia</taxon>
    </lineage>
</organism>
<evidence type="ECO:0000313" key="1">
    <source>
        <dbReference type="EMBL" id="UXE58504.1"/>
    </source>
</evidence>
<evidence type="ECO:0008006" key="2">
    <source>
        <dbReference type="Google" id="ProtNLM"/>
    </source>
</evidence>
<accession>A0A977KRW6</accession>
<dbReference type="KEGG" id="wna:KA717_20835"/>
<reference evidence="1" key="1">
    <citation type="submission" date="2021-04" db="EMBL/GenBank/DDBJ databases">
        <title>Genome sequence of Woronichinia naegeliana from Washington state freshwater lake bloom.</title>
        <authorList>
            <person name="Dreher T.W."/>
        </authorList>
    </citation>
    <scope>NUCLEOTIDE SEQUENCE</scope>
    <source>
        <strain evidence="1">WA131</strain>
    </source>
</reference>
<sequence>MIVREAKLLNGAKEQYQSLDEAICTAQFIRNKAVRYWMDNQGVGKADLYVLCKELAKEFPFAKKLNSAARQASAERAWASISSFYIVVEKEKRKKVIPSLKNIVAL</sequence>